<dbReference type="Pfam" id="PF02037">
    <property type="entry name" value="SAP"/>
    <property type="match status" value="1"/>
</dbReference>
<dbReference type="PROSITE" id="PS50800">
    <property type="entry name" value="SAP"/>
    <property type="match status" value="1"/>
</dbReference>
<feature type="compositionally biased region" description="Basic and acidic residues" evidence="1">
    <location>
        <begin position="351"/>
        <end position="367"/>
    </location>
</feature>
<dbReference type="SMART" id="SM00513">
    <property type="entry name" value="SAP"/>
    <property type="match status" value="1"/>
</dbReference>
<feature type="domain" description="SAP" evidence="2">
    <location>
        <begin position="13"/>
        <end position="47"/>
    </location>
</feature>
<gene>
    <name evidence="3" type="ORF">GSCOC_T00004275001</name>
</gene>
<name>A0A068VLF0_COFCA</name>
<feature type="compositionally biased region" description="Basic and acidic residues" evidence="1">
    <location>
        <begin position="407"/>
        <end position="432"/>
    </location>
</feature>
<dbReference type="InParanoid" id="A0A068VLF0"/>
<dbReference type="Gramene" id="CDP21610">
    <property type="protein sequence ID" value="CDP21610"/>
    <property type="gene ID" value="GSCOC_T00004275001"/>
</dbReference>
<feature type="compositionally biased region" description="Polar residues" evidence="1">
    <location>
        <begin position="450"/>
        <end position="461"/>
    </location>
</feature>
<dbReference type="EMBL" id="HG744317">
    <property type="protein sequence ID" value="CDP21610.1"/>
    <property type="molecule type" value="Genomic_DNA"/>
</dbReference>
<feature type="compositionally biased region" description="Basic and acidic residues" evidence="1">
    <location>
        <begin position="307"/>
        <end position="335"/>
    </location>
</feature>
<dbReference type="PhylomeDB" id="A0A068VLF0"/>
<dbReference type="PANTHER" id="PTHR47031">
    <property type="entry name" value="SAP DNA-BINDING DOMAIN-CONTAINING PROTEIN"/>
    <property type="match status" value="1"/>
</dbReference>
<dbReference type="OMA" id="HANSDQM"/>
<proteinExistence type="predicted"/>
<accession>A0A068VLF0</accession>
<evidence type="ECO:0000256" key="1">
    <source>
        <dbReference type="SAM" id="MobiDB-lite"/>
    </source>
</evidence>
<dbReference type="OrthoDB" id="5348404at2759"/>
<evidence type="ECO:0000259" key="2">
    <source>
        <dbReference type="PROSITE" id="PS50800"/>
    </source>
</evidence>
<sequence length="603" mass="66581">MSTQYPVLYDRPINKWKVAELKEELKRRNLMTKGLKDDLVRRLDEAIRNERASFGTETYKDFEPSNNEPNIPILQPHSGQISGFAENKYVNEVKVDNFVSGIPIVDETSEADQAKATGGSISSAESGNEELEVVPIAGSTIAPISTSTKNESAEAGNEDLEVVPIADSEQNSHNVGLKLENDSLKPSQMDAESLVSYSSNQVHEISPNLGFQVQCESIKTDSLSNYEKNEIKENLNANNIQLEPEVVRQEMVQPSSSKDPSGGSFYSLDDQVPDVKPGSVVEADDDKCSVKNIEKIDNSGEGSAMDHILENRTKDELADDNKFTEEPSSEKKELDDVFGANLPTQNMESSYEEKFEIAASAEQRESQDDQSSDAKFIEMTDMTDGEPLEKINLDQSSADDSMEDDSLEARQADSDSDPKKVGDKTKPNEETVAKSAGDIEAPQADIPSHTLKSSHANSDQMAESAEKRKFEVEAAPDNKEPRKRQRRWNNESVKIPQAQIPDTSLSATSKTVVQSATTPFVDGSNSATGRDATNERIVPPSAITPTNSLRIDHFVRPFTLKAVQELLSKTGTICNFWMDHIKTHCYVTVASLAFSLCLWLLMW</sequence>
<evidence type="ECO:0000313" key="4">
    <source>
        <dbReference type="Proteomes" id="UP000295252"/>
    </source>
</evidence>
<protein>
    <submittedName>
        <fullName evidence="3">DH200=94 genomic scaffold, scaffold_5233</fullName>
    </submittedName>
</protein>
<dbReference type="Proteomes" id="UP000295252">
    <property type="component" value="Unassembled WGS sequence"/>
</dbReference>
<feature type="region of interest" description="Disordered" evidence="1">
    <location>
        <begin position="519"/>
        <end position="540"/>
    </location>
</feature>
<feature type="compositionally biased region" description="Basic and acidic residues" evidence="1">
    <location>
        <begin position="464"/>
        <end position="480"/>
    </location>
</feature>
<dbReference type="STRING" id="49390.A0A068VLF0"/>
<feature type="region of interest" description="Disordered" evidence="1">
    <location>
        <begin position="249"/>
        <end position="273"/>
    </location>
</feature>
<organism evidence="3 4">
    <name type="scientific">Coffea canephora</name>
    <name type="common">Robusta coffee</name>
    <dbReference type="NCBI Taxonomy" id="49390"/>
    <lineage>
        <taxon>Eukaryota</taxon>
        <taxon>Viridiplantae</taxon>
        <taxon>Streptophyta</taxon>
        <taxon>Embryophyta</taxon>
        <taxon>Tracheophyta</taxon>
        <taxon>Spermatophyta</taxon>
        <taxon>Magnoliopsida</taxon>
        <taxon>eudicotyledons</taxon>
        <taxon>Gunneridae</taxon>
        <taxon>Pentapetalae</taxon>
        <taxon>asterids</taxon>
        <taxon>lamiids</taxon>
        <taxon>Gentianales</taxon>
        <taxon>Rubiaceae</taxon>
        <taxon>Ixoroideae</taxon>
        <taxon>Gardenieae complex</taxon>
        <taxon>Bertiereae - Coffeeae clade</taxon>
        <taxon>Coffeeae</taxon>
        <taxon>Coffea</taxon>
    </lineage>
</organism>
<evidence type="ECO:0000313" key="3">
    <source>
        <dbReference type="EMBL" id="CDP21610.1"/>
    </source>
</evidence>
<reference evidence="4" key="1">
    <citation type="journal article" date="2014" name="Science">
        <title>The coffee genome provides insight into the convergent evolution of caffeine biosynthesis.</title>
        <authorList>
            <person name="Denoeud F."/>
            <person name="Carretero-Paulet L."/>
            <person name="Dereeper A."/>
            <person name="Droc G."/>
            <person name="Guyot R."/>
            <person name="Pietrella M."/>
            <person name="Zheng C."/>
            <person name="Alberti A."/>
            <person name="Anthony F."/>
            <person name="Aprea G."/>
            <person name="Aury J.M."/>
            <person name="Bento P."/>
            <person name="Bernard M."/>
            <person name="Bocs S."/>
            <person name="Campa C."/>
            <person name="Cenci A."/>
            <person name="Combes M.C."/>
            <person name="Crouzillat D."/>
            <person name="Da Silva C."/>
            <person name="Daddiego L."/>
            <person name="De Bellis F."/>
            <person name="Dussert S."/>
            <person name="Garsmeur O."/>
            <person name="Gayraud T."/>
            <person name="Guignon V."/>
            <person name="Jahn K."/>
            <person name="Jamilloux V."/>
            <person name="Joet T."/>
            <person name="Labadie K."/>
            <person name="Lan T."/>
            <person name="Leclercq J."/>
            <person name="Lepelley M."/>
            <person name="Leroy T."/>
            <person name="Li L.T."/>
            <person name="Librado P."/>
            <person name="Lopez L."/>
            <person name="Munoz A."/>
            <person name="Noel B."/>
            <person name="Pallavicini A."/>
            <person name="Perrotta G."/>
            <person name="Poncet V."/>
            <person name="Pot D."/>
            <person name="Priyono X."/>
            <person name="Rigoreau M."/>
            <person name="Rouard M."/>
            <person name="Rozas J."/>
            <person name="Tranchant-Dubreuil C."/>
            <person name="VanBuren R."/>
            <person name="Zhang Q."/>
            <person name="Andrade A.C."/>
            <person name="Argout X."/>
            <person name="Bertrand B."/>
            <person name="de Kochko A."/>
            <person name="Graziosi G."/>
            <person name="Henry R.J."/>
            <person name="Jayarama X."/>
            <person name="Ming R."/>
            <person name="Nagai C."/>
            <person name="Rounsley S."/>
            <person name="Sankoff D."/>
            <person name="Giuliano G."/>
            <person name="Albert V.A."/>
            <person name="Wincker P."/>
            <person name="Lashermes P."/>
        </authorList>
    </citation>
    <scope>NUCLEOTIDE SEQUENCE [LARGE SCALE GENOMIC DNA]</scope>
    <source>
        <strain evidence="4">cv. DH200-94</strain>
    </source>
</reference>
<dbReference type="InterPro" id="IPR034257">
    <property type="entry name" value="Acinus_RRM"/>
</dbReference>
<keyword evidence="4" id="KW-1185">Reference proteome</keyword>
<dbReference type="InterPro" id="IPR003034">
    <property type="entry name" value="SAP_dom"/>
</dbReference>
<feature type="compositionally biased region" description="Polar residues" evidence="1">
    <location>
        <begin position="519"/>
        <end position="528"/>
    </location>
</feature>
<dbReference type="Gene3D" id="1.10.720.30">
    <property type="entry name" value="SAP domain"/>
    <property type="match status" value="1"/>
</dbReference>
<dbReference type="SUPFAM" id="SSF68906">
    <property type="entry name" value="SAP domain"/>
    <property type="match status" value="1"/>
</dbReference>
<dbReference type="AlphaFoldDB" id="A0A068VLF0"/>
<dbReference type="PANTHER" id="PTHR47031:SF3">
    <property type="entry name" value="SAP DOMAIN-CONTAINING PROTEIN"/>
    <property type="match status" value="1"/>
</dbReference>
<feature type="region of interest" description="Disordered" evidence="1">
    <location>
        <begin position="295"/>
        <end position="496"/>
    </location>
</feature>
<dbReference type="InterPro" id="IPR036361">
    <property type="entry name" value="SAP_dom_sf"/>
</dbReference>
<dbReference type="CDD" id="cd12432">
    <property type="entry name" value="RRM_ACINU"/>
    <property type="match status" value="1"/>
</dbReference>